<evidence type="ECO:0000256" key="1">
    <source>
        <dbReference type="SAM" id="MobiDB-lite"/>
    </source>
</evidence>
<dbReference type="EMBL" id="JASBNA010000064">
    <property type="protein sequence ID" value="KAK7679027.1"/>
    <property type="molecule type" value="Genomic_DNA"/>
</dbReference>
<feature type="compositionally biased region" description="Low complexity" evidence="1">
    <location>
        <begin position="21"/>
        <end position="33"/>
    </location>
</feature>
<evidence type="ECO:0000313" key="2">
    <source>
        <dbReference type="EMBL" id="KAK7679027.1"/>
    </source>
</evidence>
<gene>
    <name evidence="2" type="ORF">QCA50_017971</name>
</gene>
<reference evidence="2 3" key="1">
    <citation type="submission" date="2022-09" db="EMBL/GenBank/DDBJ databases">
        <authorList>
            <person name="Palmer J.M."/>
        </authorList>
    </citation>
    <scope>NUCLEOTIDE SEQUENCE [LARGE SCALE GENOMIC DNA]</scope>
    <source>
        <strain evidence="2 3">DSM 7382</strain>
    </source>
</reference>
<feature type="region of interest" description="Disordered" evidence="1">
    <location>
        <begin position="1"/>
        <end position="110"/>
    </location>
</feature>
<keyword evidence="3" id="KW-1185">Reference proteome</keyword>
<dbReference type="Proteomes" id="UP001385951">
    <property type="component" value="Unassembled WGS sequence"/>
</dbReference>
<name>A0AAW0FFL0_9APHY</name>
<dbReference type="AlphaFoldDB" id="A0AAW0FFL0"/>
<protein>
    <submittedName>
        <fullName evidence="2">Uncharacterized protein</fullName>
    </submittedName>
</protein>
<organism evidence="2 3">
    <name type="scientific">Cerrena zonata</name>
    <dbReference type="NCBI Taxonomy" id="2478898"/>
    <lineage>
        <taxon>Eukaryota</taxon>
        <taxon>Fungi</taxon>
        <taxon>Dikarya</taxon>
        <taxon>Basidiomycota</taxon>
        <taxon>Agaricomycotina</taxon>
        <taxon>Agaricomycetes</taxon>
        <taxon>Polyporales</taxon>
        <taxon>Cerrenaceae</taxon>
        <taxon>Cerrena</taxon>
    </lineage>
</organism>
<comment type="caution">
    <text evidence="2">The sequence shown here is derived from an EMBL/GenBank/DDBJ whole genome shotgun (WGS) entry which is preliminary data.</text>
</comment>
<sequence>MSVPFREGHGGNLAGSTLNNATSTAPTTGTTATRGPIGRGVQKVEQAAGIAPGNTTAGTGVGTGVGTGHMHGTGAGVGTGHTHGTGTTTGATTHHAPMGGTTGTTGATSHVPLGQKVTGSVEKAVGKVTNDPTLVMKGEQKKTGANVGTGGAGYGTGTVPGGY</sequence>
<proteinExistence type="predicted"/>
<evidence type="ECO:0000313" key="3">
    <source>
        <dbReference type="Proteomes" id="UP001385951"/>
    </source>
</evidence>
<feature type="compositionally biased region" description="Gly residues" evidence="1">
    <location>
        <begin position="59"/>
        <end position="83"/>
    </location>
</feature>
<accession>A0AAW0FFL0</accession>
<feature type="compositionally biased region" description="Low complexity" evidence="1">
    <location>
        <begin position="84"/>
        <end position="108"/>
    </location>
</feature>